<dbReference type="AlphaFoldDB" id="A0A7U2I3F0"/>
<evidence type="ECO:0000313" key="2">
    <source>
        <dbReference type="Proteomes" id="UP000663193"/>
    </source>
</evidence>
<name>A0A7U2I3F0_PHANO</name>
<organism evidence="1 2">
    <name type="scientific">Phaeosphaeria nodorum (strain SN15 / ATCC MYA-4574 / FGSC 10173)</name>
    <name type="common">Glume blotch fungus</name>
    <name type="synonym">Parastagonospora nodorum</name>
    <dbReference type="NCBI Taxonomy" id="321614"/>
    <lineage>
        <taxon>Eukaryota</taxon>
        <taxon>Fungi</taxon>
        <taxon>Dikarya</taxon>
        <taxon>Ascomycota</taxon>
        <taxon>Pezizomycotina</taxon>
        <taxon>Dothideomycetes</taxon>
        <taxon>Pleosporomycetidae</taxon>
        <taxon>Pleosporales</taxon>
        <taxon>Pleosporineae</taxon>
        <taxon>Phaeosphaeriaceae</taxon>
        <taxon>Parastagonospora</taxon>
    </lineage>
</organism>
<reference evidence="2" key="1">
    <citation type="journal article" date="2021" name="BMC Genomics">
        <title>Chromosome-level genome assembly and manually-curated proteome of model necrotroph Parastagonospora nodorum Sn15 reveals a genome-wide trove of candidate effector homologs, and redundancy of virulence-related functions within an accessory chromosome.</title>
        <authorList>
            <person name="Bertazzoni S."/>
            <person name="Jones D.A.B."/>
            <person name="Phan H.T."/>
            <person name="Tan K.-C."/>
            <person name="Hane J.K."/>
        </authorList>
    </citation>
    <scope>NUCLEOTIDE SEQUENCE [LARGE SCALE GENOMIC DNA]</scope>
    <source>
        <strain evidence="2">SN15 / ATCC MYA-4574 / FGSC 10173)</strain>
    </source>
</reference>
<dbReference type="VEuPathDB" id="FungiDB:JI435_414980"/>
<sequence>MIVAISFPCFYWRRVSKIDTTLRQHLIDLHISHCWSLDSTMHTPGLTCHAPFAARLADLRQVVVTETLDRLVQIALFCA</sequence>
<gene>
    <name evidence="1" type="ORF">JI435_414980</name>
</gene>
<keyword evidence="2" id="KW-1185">Reference proteome</keyword>
<dbReference type="Proteomes" id="UP000663193">
    <property type="component" value="Chromosome 10"/>
</dbReference>
<accession>A0A7U2I3F0</accession>
<evidence type="ECO:0000313" key="1">
    <source>
        <dbReference type="EMBL" id="QRD00304.1"/>
    </source>
</evidence>
<proteinExistence type="predicted"/>
<protein>
    <submittedName>
        <fullName evidence="1">Uncharacterized protein</fullName>
    </submittedName>
</protein>
<dbReference type="EMBL" id="CP069032">
    <property type="protein sequence ID" value="QRD00304.1"/>
    <property type="molecule type" value="Genomic_DNA"/>
</dbReference>